<dbReference type="AlphaFoldDB" id="A0AAV1IZZ3"/>
<dbReference type="Pfam" id="PF00501">
    <property type="entry name" value="AMP-binding"/>
    <property type="match status" value="1"/>
</dbReference>
<dbReference type="Proteomes" id="UP001497472">
    <property type="component" value="Unassembled WGS sequence"/>
</dbReference>
<dbReference type="Gene3D" id="3.40.50.12780">
    <property type="entry name" value="N-terminal domain of ligase-like"/>
    <property type="match status" value="1"/>
</dbReference>
<accession>A0AAV1IZZ3</accession>
<dbReference type="GO" id="GO:0005777">
    <property type="term" value="C:peroxisome"/>
    <property type="evidence" value="ECO:0007669"/>
    <property type="project" value="UniProtKB-SubCell"/>
</dbReference>
<dbReference type="InterPro" id="IPR020845">
    <property type="entry name" value="AMP-binding_CS"/>
</dbReference>
<reference evidence="7 8" key="1">
    <citation type="submission" date="2023-11" db="EMBL/GenBank/DDBJ databases">
        <authorList>
            <person name="Okamura Y."/>
        </authorList>
    </citation>
    <scope>NUCLEOTIDE SEQUENCE [LARGE SCALE GENOMIC DNA]</scope>
</reference>
<name>A0AAV1IZZ3_9NEOP</name>
<keyword evidence="3" id="KW-0436">Ligase</keyword>
<dbReference type="InterPro" id="IPR000873">
    <property type="entry name" value="AMP-dep_synth/lig_dom"/>
</dbReference>
<feature type="domain" description="AMP-dependent synthetase/ligase" evidence="5">
    <location>
        <begin position="45"/>
        <end position="406"/>
    </location>
</feature>
<organism evidence="7 8">
    <name type="scientific">Leptosia nina</name>
    <dbReference type="NCBI Taxonomy" id="320188"/>
    <lineage>
        <taxon>Eukaryota</taxon>
        <taxon>Metazoa</taxon>
        <taxon>Ecdysozoa</taxon>
        <taxon>Arthropoda</taxon>
        <taxon>Hexapoda</taxon>
        <taxon>Insecta</taxon>
        <taxon>Pterygota</taxon>
        <taxon>Neoptera</taxon>
        <taxon>Endopterygota</taxon>
        <taxon>Lepidoptera</taxon>
        <taxon>Glossata</taxon>
        <taxon>Ditrysia</taxon>
        <taxon>Papilionoidea</taxon>
        <taxon>Pieridae</taxon>
        <taxon>Pierinae</taxon>
        <taxon>Leptosia</taxon>
    </lineage>
</organism>
<comment type="caution">
    <text evidence="7">The sequence shown here is derived from an EMBL/GenBank/DDBJ whole genome shotgun (WGS) entry which is preliminary data.</text>
</comment>
<protein>
    <submittedName>
        <fullName evidence="7">Uncharacterized protein</fullName>
    </submittedName>
</protein>
<evidence type="ECO:0000256" key="1">
    <source>
        <dbReference type="ARBA" id="ARBA00004275"/>
    </source>
</evidence>
<dbReference type="InterPro" id="IPR045851">
    <property type="entry name" value="AMP-bd_C_sf"/>
</dbReference>
<proteinExistence type="inferred from homology"/>
<dbReference type="Gene3D" id="3.30.300.30">
    <property type="match status" value="1"/>
</dbReference>
<feature type="domain" description="AMP-binding enzyme C-terminal" evidence="6">
    <location>
        <begin position="457"/>
        <end position="533"/>
    </location>
</feature>
<dbReference type="PANTHER" id="PTHR24096">
    <property type="entry name" value="LONG-CHAIN-FATTY-ACID--COA LIGASE"/>
    <property type="match status" value="1"/>
</dbReference>
<keyword evidence="4" id="KW-0576">Peroxisome</keyword>
<comment type="subcellular location">
    <subcellularLocation>
        <location evidence="1">Peroxisome</location>
    </subcellularLocation>
</comment>
<sequence>MGVSKFSYDAVHWWMSEIQARVVAQSGIPGDRFHAGKLILDALKDVPDKVLQIDGATGESETFGSALKRSVQCANAMRKLGLKHNDVIILMGPNHIHLTIPMYAAFYLGVGVAGIDMALAVRELHDTFSFNKPKIIFCQSERVKDVETALQGLDFSCDIVTFNPGTSRTSLSEFLDSGNDVSIEDFKASDFDTSETAAMLIATSGTTGFPKSAEVTHKNMLLGAPYMWSYFDTFPSPTPLPIAISPIQWYSSIFLFVTCPMMRQTRVQSSHPMTQEHAYEIINKYKPSFAMSSPNMWTTLFKQGDRDKCDFSSFEIILAGGSAMPPTLVDEIKKATPNTFVLNVYGMSEIAGLGLLHDVTIPQAVGRPIPYLKYKLVNLETSEEITEPHVNGELWVKGPSIFKGYYNNPEVTAQTLTEDGWLRTGDIMYRDEHWLFYFVDRFKLLLKYRNNQISPVEIEALISKHPGVFDVAITGIPHPEHGDLPIAFVIQHDGYNLSAEEIKDLVKNNLTDSKQLRGGVVFVKELPLTPSAKVDRKKLAELAKQIKAD</sequence>
<dbReference type="PANTHER" id="PTHR24096:SF149">
    <property type="entry name" value="AMP-BINDING DOMAIN-CONTAINING PROTEIN-RELATED"/>
    <property type="match status" value="1"/>
</dbReference>
<evidence type="ECO:0000313" key="7">
    <source>
        <dbReference type="EMBL" id="CAK1541690.1"/>
    </source>
</evidence>
<evidence type="ECO:0000256" key="3">
    <source>
        <dbReference type="ARBA" id="ARBA00022598"/>
    </source>
</evidence>
<gene>
    <name evidence="7" type="ORF">LNINA_LOCUS1649</name>
</gene>
<dbReference type="PROSITE" id="PS00455">
    <property type="entry name" value="AMP_BINDING"/>
    <property type="match status" value="1"/>
</dbReference>
<evidence type="ECO:0000256" key="2">
    <source>
        <dbReference type="ARBA" id="ARBA00006432"/>
    </source>
</evidence>
<dbReference type="SUPFAM" id="SSF56801">
    <property type="entry name" value="Acetyl-CoA synthetase-like"/>
    <property type="match status" value="1"/>
</dbReference>
<evidence type="ECO:0000259" key="5">
    <source>
        <dbReference type="Pfam" id="PF00501"/>
    </source>
</evidence>
<dbReference type="GO" id="GO:0016405">
    <property type="term" value="F:CoA-ligase activity"/>
    <property type="evidence" value="ECO:0007669"/>
    <property type="project" value="TreeGrafter"/>
</dbReference>
<dbReference type="Pfam" id="PF13193">
    <property type="entry name" value="AMP-binding_C"/>
    <property type="match status" value="1"/>
</dbReference>
<evidence type="ECO:0000256" key="4">
    <source>
        <dbReference type="ARBA" id="ARBA00023140"/>
    </source>
</evidence>
<evidence type="ECO:0000313" key="8">
    <source>
        <dbReference type="Proteomes" id="UP001497472"/>
    </source>
</evidence>
<comment type="similarity">
    <text evidence="2">Belongs to the ATP-dependent AMP-binding enzyme family.</text>
</comment>
<evidence type="ECO:0000259" key="6">
    <source>
        <dbReference type="Pfam" id="PF13193"/>
    </source>
</evidence>
<dbReference type="InterPro" id="IPR025110">
    <property type="entry name" value="AMP-bd_C"/>
</dbReference>
<dbReference type="InterPro" id="IPR042099">
    <property type="entry name" value="ANL_N_sf"/>
</dbReference>
<keyword evidence="8" id="KW-1185">Reference proteome</keyword>
<dbReference type="EMBL" id="CAVLEF010000002">
    <property type="protein sequence ID" value="CAK1541690.1"/>
    <property type="molecule type" value="Genomic_DNA"/>
</dbReference>